<sequence length="308" mass="32975" precursor="true">MKRTVSAALAAMCCLLFLGGCGTIKTSWRDTKKLYREYINTDPTIDFSAQGITDKGLQRLAALMMPVDERLMAMLRGLGSQDTPPENEWCQQFLTNHAWLSAVSVLDASGAVLFQAPAVSMRPLDFAGLVDFGDRYKVRKMGAQVKTDEFGTVVMVAAPYFKNNEWAGLVVASFDPRNLAKFSPEPDALSILSTEGVVWAGGGQGEALAGLKWDELLKDSVNGEITSGGGEYLWQARYVGQLEFIYVTDARDARATKPEPAPNAASSDEKAAPKADAPEAATPDAATPQTPAPEASHGVPMNGSPANP</sequence>
<protein>
    <recommendedName>
        <fullName evidence="5">Lipoprotein</fullName>
    </recommendedName>
</protein>
<keyword evidence="2" id="KW-0732">Signal</keyword>
<dbReference type="RefSeq" id="WP_005990362.1">
    <property type="nucleotide sequence ID" value="NZ_AECZ01000001.1"/>
</dbReference>
<evidence type="ECO:0000256" key="2">
    <source>
        <dbReference type="SAM" id="SignalP"/>
    </source>
</evidence>
<reference evidence="3 4" key="1">
    <citation type="submission" date="2010-08" db="EMBL/GenBank/DDBJ databases">
        <title>The draft genome of Desulfovibrio fructosovorans JJ.</title>
        <authorList>
            <consortium name="US DOE Joint Genome Institute (JGI-PGF)"/>
            <person name="Lucas S."/>
            <person name="Copeland A."/>
            <person name="Lapidus A."/>
            <person name="Cheng J.-F."/>
            <person name="Bruce D."/>
            <person name="Goodwin L."/>
            <person name="Pitluck S."/>
            <person name="Land M.L."/>
            <person name="Hauser L."/>
            <person name="Chang Y.-J."/>
            <person name="Jeffries C."/>
            <person name="Wall J.D."/>
            <person name="Stahl D.A."/>
            <person name="Arkin A.P."/>
            <person name="Dehal P."/>
            <person name="Stolyar S.M."/>
            <person name="Hazen T.C."/>
            <person name="Woyke T.J."/>
        </authorList>
    </citation>
    <scope>NUCLEOTIDE SEQUENCE [LARGE SCALE GENOMIC DNA]</scope>
    <source>
        <strain evidence="3 4">JJ</strain>
    </source>
</reference>
<dbReference type="PROSITE" id="PS51257">
    <property type="entry name" value="PROKAR_LIPOPROTEIN"/>
    <property type="match status" value="1"/>
</dbReference>
<name>E1JRM3_SOLFR</name>
<feature type="compositionally biased region" description="Basic and acidic residues" evidence="1">
    <location>
        <begin position="267"/>
        <end position="277"/>
    </location>
</feature>
<organism evidence="3 4">
    <name type="scientific">Solidesulfovibrio fructosivorans JJ]</name>
    <dbReference type="NCBI Taxonomy" id="596151"/>
    <lineage>
        <taxon>Bacteria</taxon>
        <taxon>Pseudomonadati</taxon>
        <taxon>Thermodesulfobacteriota</taxon>
        <taxon>Desulfovibrionia</taxon>
        <taxon>Desulfovibrionales</taxon>
        <taxon>Desulfovibrionaceae</taxon>
        <taxon>Solidesulfovibrio</taxon>
    </lineage>
</organism>
<keyword evidence="4" id="KW-1185">Reference proteome</keyword>
<dbReference type="EMBL" id="AECZ01000001">
    <property type="protein sequence ID" value="EFL53224.1"/>
    <property type="molecule type" value="Genomic_DNA"/>
</dbReference>
<evidence type="ECO:0008006" key="5">
    <source>
        <dbReference type="Google" id="ProtNLM"/>
    </source>
</evidence>
<dbReference type="Proteomes" id="UP000006250">
    <property type="component" value="Unassembled WGS sequence"/>
</dbReference>
<proteinExistence type="predicted"/>
<feature type="compositionally biased region" description="Low complexity" evidence="1">
    <location>
        <begin position="278"/>
        <end position="296"/>
    </location>
</feature>
<evidence type="ECO:0000313" key="3">
    <source>
        <dbReference type="EMBL" id="EFL53224.1"/>
    </source>
</evidence>
<accession>E1JRM3</accession>
<dbReference type="STRING" id="596151.DesfrDRAFT_0272"/>
<comment type="caution">
    <text evidence="3">The sequence shown here is derived from an EMBL/GenBank/DDBJ whole genome shotgun (WGS) entry which is preliminary data.</text>
</comment>
<feature type="signal peptide" evidence="2">
    <location>
        <begin position="1"/>
        <end position="22"/>
    </location>
</feature>
<evidence type="ECO:0000256" key="1">
    <source>
        <dbReference type="SAM" id="MobiDB-lite"/>
    </source>
</evidence>
<dbReference type="eggNOG" id="ENOG50341XC">
    <property type="taxonomic scope" value="Bacteria"/>
</dbReference>
<feature type="region of interest" description="Disordered" evidence="1">
    <location>
        <begin position="253"/>
        <end position="308"/>
    </location>
</feature>
<dbReference type="AlphaFoldDB" id="E1JRM3"/>
<evidence type="ECO:0000313" key="4">
    <source>
        <dbReference type="Proteomes" id="UP000006250"/>
    </source>
</evidence>
<gene>
    <name evidence="3" type="ORF">DesfrDRAFT_0272</name>
</gene>
<feature type="chain" id="PRO_5003148028" description="Lipoprotein" evidence="2">
    <location>
        <begin position="23"/>
        <end position="308"/>
    </location>
</feature>